<dbReference type="GO" id="GO:0070483">
    <property type="term" value="P:detection of hypoxia"/>
    <property type="evidence" value="ECO:0007669"/>
    <property type="project" value="UniProtKB-ARBA"/>
</dbReference>
<dbReference type="GO" id="GO:0046872">
    <property type="term" value="F:metal ion binding"/>
    <property type="evidence" value="ECO:0007669"/>
    <property type="project" value="UniProtKB-KW"/>
</dbReference>
<comment type="catalytic activity">
    <reaction evidence="7">
        <text>L-cysteine + O2 = 3-sulfino-L-alanine + H(+)</text>
        <dbReference type="Rhea" id="RHEA:20441"/>
        <dbReference type="ChEBI" id="CHEBI:15378"/>
        <dbReference type="ChEBI" id="CHEBI:15379"/>
        <dbReference type="ChEBI" id="CHEBI:35235"/>
        <dbReference type="ChEBI" id="CHEBI:61085"/>
        <dbReference type="EC" id="1.13.11.20"/>
    </reaction>
    <physiologicalReaction direction="left-to-right" evidence="7">
        <dbReference type="Rhea" id="RHEA:20442"/>
    </physiologicalReaction>
</comment>
<dbReference type="PANTHER" id="PTHR22966">
    <property type="entry name" value="2-AMINOETHANETHIOL DIOXYGENASE"/>
    <property type="match status" value="1"/>
</dbReference>
<evidence type="ECO:0000313" key="9">
    <source>
        <dbReference type="Proteomes" id="UP001420932"/>
    </source>
</evidence>
<keyword evidence="6" id="KW-0408">Iron</keyword>
<keyword evidence="5" id="KW-0560">Oxidoreductase</keyword>
<dbReference type="GO" id="GO:0017172">
    <property type="term" value="F:cysteine dioxygenase activity"/>
    <property type="evidence" value="ECO:0007669"/>
    <property type="project" value="UniProtKB-EC"/>
</dbReference>
<dbReference type="EMBL" id="JBBNAF010000001">
    <property type="protein sequence ID" value="KAK9170171.1"/>
    <property type="molecule type" value="Genomic_DNA"/>
</dbReference>
<evidence type="ECO:0000256" key="4">
    <source>
        <dbReference type="ARBA" id="ARBA00022723"/>
    </source>
</evidence>
<evidence type="ECO:0000313" key="8">
    <source>
        <dbReference type="EMBL" id="KAK9170171.1"/>
    </source>
</evidence>
<dbReference type="InterPro" id="IPR014710">
    <property type="entry name" value="RmlC-like_jellyroll"/>
</dbReference>
<gene>
    <name evidence="8" type="ORF">Syun_002311</name>
</gene>
<sequence>MIIEAGLIGKKRGAMGHDQNQTLRKKKCCKRPKVVRVPRERSVTLQKLFLGCKDAFKGLGTVPSPDDVQMLQHILDKMKPEDIGLHSDLLFFNHINGANGTPSVTYTTTIYQCKNFSLSLFFLPNNGIIPLHNHPGMTVFSKLLLGSMHIKSYDWIDQDHKSDDPKSDDPALSTKQRLARLKTDKVFSAPCDTSILYPTTGGNIHEFRAVTPCVVLDVLGPPYSSEDGRDCTYYRDLPYSSISGGTLSKEQGEEKSYRWLEEIETPKESNMEWIEYRGPQITETNPLDLLTM</sequence>
<evidence type="ECO:0000256" key="3">
    <source>
        <dbReference type="ARBA" id="ARBA00013133"/>
    </source>
</evidence>
<organism evidence="8 9">
    <name type="scientific">Stephania yunnanensis</name>
    <dbReference type="NCBI Taxonomy" id="152371"/>
    <lineage>
        <taxon>Eukaryota</taxon>
        <taxon>Viridiplantae</taxon>
        <taxon>Streptophyta</taxon>
        <taxon>Embryophyta</taxon>
        <taxon>Tracheophyta</taxon>
        <taxon>Spermatophyta</taxon>
        <taxon>Magnoliopsida</taxon>
        <taxon>Ranunculales</taxon>
        <taxon>Menispermaceae</taxon>
        <taxon>Menispermoideae</taxon>
        <taxon>Cissampelideae</taxon>
        <taxon>Stephania</taxon>
    </lineage>
</organism>
<dbReference type="AlphaFoldDB" id="A0AAP0QBQ2"/>
<comment type="cofactor">
    <cofactor evidence="1">
        <name>Fe(2+)</name>
        <dbReference type="ChEBI" id="CHEBI:29033"/>
    </cofactor>
</comment>
<comment type="caution">
    <text evidence="8">The sequence shown here is derived from an EMBL/GenBank/DDBJ whole genome shotgun (WGS) entry which is preliminary data.</text>
</comment>
<comment type="similarity">
    <text evidence="2">Belongs to the cysteine dioxygenase family.</text>
</comment>
<keyword evidence="9" id="KW-1185">Reference proteome</keyword>
<keyword evidence="4" id="KW-0479">Metal-binding</keyword>
<dbReference type="InterPro" id="IPR011051">
    <property type="entry name" value="RmlC_Cupin_sf"/>
</dbReference>
<evidence type="ECO:0000256" key="5">
    <source>
        <dbReference type="ARBA" id="ARBA00023002"/>
    </source>
</evidence>
<dbReference type="SUPFAM" id="SSF51182">
    <property type="entry name" value="RmlC-like cupins"/>
    <property type="match status" value="1"/>
</dbReference>
<reference evidence="8 9" key="1">
    <citation type="submission" date="2024-01" db="EMBL/GenBank/DDBJ databases">
        <title>Genome assemblies of Stephania.</title>
        <authorList>
            <person name="Yang L."/>
        </authorList>
    </citation>
    <scope>NUCLEOTIDE SEQUENCE [LARGE SCALE GENOMIC DNA]</scope>
    <source>
        <strain evidence="8">YNDBR</strain>
        <tissue evidence="8">Leaf</tissue>
    </source>
</reference>
<accession>A0AAP0QBQ2</accession>
<dbReference type="Proteomes" id="UP001420932">
    <property type="component" value="Unassembled WGS sequence"/>
</dbReference>
<dbReference type="Pfam" id="PF07847">
    <property type="entry name" value="PCO_ADO"/>
    <property type="match status" value="1"/>
</dbReference>
<proteinExistence type="inferred from homology"/>
<dbReference type="EC" id="1.13.11.20" evidence="3"/>
<dbReference type="Gene3D" id="2.60.120.10">
    <property type="entry name" value="Jelly Rolls"/>
    <property type="match status" value="1"/>
</dbReference>
<dbReference type="InterPro" id="IPR012864">
    <property type="entry name" value="PCO/ADO"/>
</dbReference>
<name>A0AAP0QBQ2_9MAGN</name>
<evidence type="ECO:0000256" key="1">
    <source>
        <dbReference type="ARBA" id="ARBA00001954"/>
    </source>
</evidence>
<evidence type="ECO:0000256" key="6">
    <source>
        <dbReference type="ARBA" id="ARBA00023004"/>
    </source>
</evidence>
<dbReference type="CDD" id="cd20289">
    <property type="entry name" value="cupin_ADO"/>
    <property type="match status" value="1"/>
</dbReference>
<protein>
    <recommendedName>
        <fullName evidence="3">cysteine dioxygenase</fullName>
        <ecNumber evidence="3">1.13.11.20</ecNumber>
    </recommendedName>
</protein>
<dbReference type="PANTHER" id="PTHR22966:SF63">
    <property type="entry name" value="CYSTEINE DIOXYGENASE"/>
    <property type="match status" value="1"/>
</dbReference>
<evidence type="ECO:0000256" key="2">
    <source>
        <dbReference type="ARBA" id="ARBA00006622"/>
    </source>
</evidence>
<evidence type="ECO:0000256" key="7">
    <source>
        <dbReference type="ARBA" id="ARBA00024284"/>
    </source>
</evidence>